<sequence length="62" mass="6709">MSDAKGWIVKTFDGQYLCPRDGDVSTTSVMTEAGVFKHYGEAYETAGEHCDPGFVVVPAHSI</sequence>
<dbReference type="Proteomes" id="UP000179860">
    <property type="component" value="Plasmid pl3WSM5005"/>
</dbReference>
<dbReference type="RefSeq" id="WP_027193516.1">
    <property type="nucleotide sequence ID" value="NZ_AXBN01000062.1"/>
</dbReference>
<reference evidence="1" key="1">
    <citation type="submission" date="2016-09" db="EMBL/GenBank/DDBJ databases">
        <title>The Complete Genome of Burkholderia sprentiae wsm5005.</title>
        <authorList>
            <person name="De Meyer S."/>
            <person name="Wang P."/>
            <person name="Terpolilli J."/>
        </authorList>
    </citation>
    <scope>NUCLEOTIDE SEQUENCE [LARGE SCALE GENOMIC DNA]</scope>
    <source>
        <strain evidence="1">WSM5005</strain>
    </source>
</reference>
<accession>A0A8F4QJ16</accession>
<evidence type="ECO:0000313" key="1">
    <source>
        <dbReference type="EMBL" id="QXE07365.1"/>
    </source>
</evidence>
<name>A0A8F4QJ16_9BURK</name>
<evidence type="ECO:0000313" key="2">
    <source>
        <dbReference type="Proteomes" id="UP000179860"/>
    </source>
</evidence>
<dbReference type="OrthoDB" id="8603830at2"/>
<keyword evidence="2" id="KW-1185">Reference proteome</keyword>
<geneLocation type="plasmid" evidence="1 2">
    <name>pl3WSM5005</name>
</geneLocation>
<dbReference type="AlphaFoldDB" id="A0A8F4QJ16"/>
<dbReference type="KEGG" id="pspw:BJG93_36585"/>
<keyword evidence="1" id="KW-0614">Plasmid</keyword>
<gene>
    <name evidence="1" type="ORF">BJG93_36585</name>
</gene>
<organism evidence="1 2">
    <name type="scientific">Paraburkholderia sprentiae WSM5005</name>
    <dbReference type="NCBI Taxonomy" id="754502"/>
    <lineage>
        <taxon>Bacteria</taxon>
        <taxon>Pseudomonadati</taxon>
        <taxon>Pseudomonadota</taxon>
        <taxon>Betaproteobacteria</taxon>
        <taxon>Burkholderiales</taxon>
        <taxon>Burkholderiaceae</taxon>
        <taxon>Paraburkholderia</taxon>
    </lineage>
</organism>
<protein>
    <submittedName>
        <fullName evidence="1">Uncharacterized protein</fullName>
    </submittedName>
</protein>
<proteinExistence type="predicted"/>
<dbReference type="EMBL" id="CP017564">
    <property type="protein sequence ID" value="QXE07365.1"/>
    <property type="molecule type" value="Genomic_DNA"/>
</dbReference>